<dbReference type="GO" id="GO:0003735">
    <property type="term" value="F:structural constituent of ribosome"/>
    <property type="evidence" value="ECO:0007669"/>
    <property type="project" value="InterPro"/>
</dbReference>
<keyword evidence="5" id="KW-0687">Ribonucleoprotein</keyword>
<dbReference type="GO" id="GO:0005762">
    <property type="term" value="C:mitochondrial large ribosomal subunit"/>
    <property type="evidence" value="ECO:0007669"/>
    <property type="project" value="TreeGrafter"/>
</dbReference>
<feature type="region of interest" description="Disordered" evidence="7">
    <location>
        <begin position="174"/>
        <end position="194"/>
    </location>
</feature>
<dbReference type="InterPro" id="IPR039927">
    <property type="entry name" value="Ribosomal_mL43"/>
</dbReference>
<sequence>MSSRSMPSTFVKNAMQNGLGRYVSQLQRITLNFCKSHSDSLGMRNFVEHHLMDFSKMNPGVVVYVKPRRHRPPRIVATFLNGNTQTFNVSSLPKEDICKWVEAMRTRSGVEVMRIRKTWHTDTPSIQGPWHPFLFKDPVNNTTSFPEPSLYSVQAGESASDRLLQRAEKLRQEQTAVASDITPEQEQITVGSGS</sequence>
<dbReference type="InterPro" id="IPR036249">
    <property type="entry name" value="Thioredoxin-like_sf"/>
</dbReference>
<dbReference type="AlphaFoldDB" id="A0A210QLH8"/>
<dbReference type="EMBL" id="NEDP02003088">
    <property type="protein sequence ID" value="OWF49521.1"/>
    <property type="molecule type" value="Genomic_DNA"/>
</dbReference>
<dbReference type="Gene3D" id="3.40.30.10">
    <property type="entry name" value="Glutaredoxin"/>
    <property type="match status" value="1"/>
</dbReference>
<dbReference type="SUPFAM" id="SSF52833">
    <property type="entry name" value="Thioredoxin-like"/>
    <property type="match status" value="1"/>
</dbReference>
<dbReference type="SMART" id="SM00916">
    <property type="entry name" value="L51_S25_CI-B8"/>
    <property type="match status" value="1"/>
</dbReference>
<organism evidence="9 10">
    <name type="scientific">Mizuhopecten yessoensis</name>
    <name type="common">Japanese scallop</name>
    <name type="synonym">Patinopecten yessoensis</name>
    <dbReference type="NCBI Taxonomy" id="6573"/>
    <lineage>
        <taxon>Eukaryota</taxon>
        <taxon>Metazoa</taxon>
        <taxon>Spiralia</taxon>
        <taxon>Lophotrochozoa</taxon>
        <taxon>Mollusca</taxon>
        <taxon>Bivalvia</taxon>
        <taxon>Autobranchia</taxon>
        <taxon>Pteriomorphia</taxon>
        <taxon>Pectinida</taxon>
        <taxon>Pectinoidea</taxon>
        <taxon>Pectinidae</taxon>
        <taxon>Mizuhopecten</taxon>
    </lineage>
</organism>
<dbReference type="InterPro" id="IPR007741">
    <property type="entry name" value="Ribosomal_mL43/mS25/NADH_DH"/>
</dbReference>
<evidence type="ECO:0000256" key="2">
    <source>
        <dbReference type="ARBA" id="ARBA00006073"/>
    </source>
</evidence>
<accession>A0A210QLH8</accession>
<name>A0A210QLH8_MIZYE</name>
<keyword evidence="10" id="KW-1185">Reference proteome</keyword>
<evidence type="ECO:0000256" key="6">
    <source>
        <dbReference type="ARBA" id="ARBA00035188"/>
    </source>
</evidence>
<dbReference type="STRING" id="6573.A0A210QLH8"/>
<feature type="domain" description="Ribosomal protein/NADH dehydrogenase" evidence="8">
    <location>
        <begin position="35"/>
        <end position="108"/>
    </location>
</feature>
<dbReference type="PANTHER" id="PTHR21396">
    <property type="entry name" value="39S RIBOSOMAL PROTEIN L43"/>
    <property type="match status" value="1"/>
</dbReference>
<comment type="similarity">
    <text evidence="2">Belongs to the mitochondrion-specific ribosomal protein mL43 family.</text>
</comment>
<dbReference type="Proteomes" id="UP000242188">
    <property type="component" value="Unassembled WGS sequence"/>
</dbReference>
<dbReference type="OrthoDB" id="88at2759"/>
<evidence type="ECO:0000256" key="3">
    <source>
        <dbReference type="ARBA" id="ARBA00022980"/>
    </source>
</evidence>
<proteinExistence type="inferred from homology"/>
<evidence type="ECO:0000313" key="10">
    <source>
        <dbReference type="Proteomes" id="UP000242188"/>
    </source>
</evidence>
<evidence type="ECO:0000256" key="4">
    <source>
        <dbReference type="ARBA" id="ARBA00023128"/>
    </source>
</evidence>
<dbReference type="GO" id="GO:0032543">
    <property type="term" value="P:mitochondrial translation"/>
    <property type="evidence" value="ECO:0007669"/>
    <property type="project" value="InterPro"/>
</dbReference>
<dbReference type="Pfam" id="PF05047">
    <property type="entry name" value="L51_S25_CI-B8"/>
    <property type="match status" value="1"/>
</dbReference>
<reference evidence="9 10" key="1">
    <citation type="journal article" date="2017" name="Nat. Ecol. Evol.">
        <title>Scallop genome provides insights into evolution of bilaterian karyotype and development.</title>
        <authorList>
            <person name="Wang S."/>
            <person name="Zhang J."/>
            <person name="Jiao W."/>
            <person name="Li J."/>
            <person name="Xun X."/>
            <person name="Sun Y."/>
            <person name="Guo X."/>
            <person name="Huan P."/>
            <person name="Dong B."/>
            <person name="Zhang L."/>
            <person name="Hu X."/>
            <person name="Sun X."/>
            <person name="Wang J."/>
            <person name="Zhao C."/>
            <person name="Wang Y."/>
            <person name="Wang D."/>
            <person name="Huang X."/>
            <person name="Wang R."/>
            <person name="Lv J."/>
            <person name="Li Y."/>
            <person name="Zhang Z."/>
            <person name="Liu B."/>
            <person name="Lu W."/>
            <person name="Hui Y."/>
            <person name="Liang J."/>
            <person name="Zhou Z."/>
            <person name="Hou R."/>
            <person name="Li X."/>
            <person name="Liu Y."/>
            <person name="Li H."/>
            <person name="Ning X."/>
            <person name="Lin Y."/>
            <person name="Zhao L."/>
            <person name="Xing Q."/>
            <person name="Dou J."/>
            <person name="Li Y."/>
            <person name="Mao J."/>
            <person name="Guo H."/>
            <person name="Dou H."/>
            <person name="Li T."/>
            <person name="Mu C."/>
            <person name="Jiang W."/>
            <person name="Fu Q."/>
            <person name="Fu X."/>
            <person name="Miao Y."/>
            <person name="Liu J."/>
            <person name="Yu Q."/>
            <person name="Li R."/>
            <person name="Liao H."/>
            <person name="Li X."/>
            <person name="Kong Y."/>
            <person name="Jiang Z."/>
            <person name="Chourrout D."/>
            <person name="Li R."/>
            <person name="Bao Z."/>
        </authorList>
    </citation>
    <scope>NUCLEOTIDE SEQUENCE [LARGE SCALE GENOMIC DNA]</scope>
    <source>
        <strain evidence="9 10">PY_sf001</strain>
    </source>
</reference>
<keyword evidence="4" id="KW-0496">Mitochondrion</keyword>
<evidence type="ECO:0000259" key="8">
    <source>
        <dbReference type="SMART" id="SM00916"/>
    </source>
</evidence>
<comment type="subcellular location">
    <subcellularLocation>
        <location evidence="1">Mitochondrion</location>
    </subcellularLocation>
</comment>
<evidence type="ECO:0000256" key="1">
    <source>
        <dbReference type="ARBA" id="ARBA00004173"/>
    </source>
</evidence>
<evidence type="ECO:0000256" key="5">
    <source>
        <dbReference type="ARBA" id="ARBA00023274"/>
    </source>
</evidence>
<keyword evidence="3 9" id="KW-0689">Ribosomal protein</keyword>
<protein>
    <recommendedName>
        <fullName evidence="6">Large ribosomal subunit protein mL43</fullName>
    </recommendedName>
</protein>
<comment type="caution">
    <text evidence="9">The sequence shown here is derived from an EMBL/GenBank/DDBJ whole genome shotgun (WGS) entry which is preliminary data.</text>
</comment>
<evidence type="ECO:0000256" key="7">
    <source>
        <dbReference type="SAM" id="MobiDB-lite"/>
    </source>
</evidence>
<dbReference type="PANTHER" id="PTHR21396:SF2">
    <property type="entry name" value="LARGE RIBOSOMAL SUBUNIT PROTEIN ML43"/>
    <property type="match status" value="1"/>
</dbReference>
<gene>
    <name evidence="9" type="ORF">KP79_PYT17495</name>
</gene>
<evidence type="ECO:0000313" key="9">
    <source>
        <dbReference type="EMBL" id="OWF49521.1"/>
    </source>
</evidence>